<comment type="caution">
    <text evidence="2">The sequence shown here is derived from an EMBL/GenBank/DDBJ whole genome shotgun (WGS) entry which is preliminary data.</text>
</comment>
<dbReference type="EC" id="3.1.1.24" evidence="2"/>
<dbReference type="EMBL" id="MLJW01000051">
    <property type="protein sequence ID" value="OIR05309.1"/>
    <property type="molecule type" value="Genomic_DNA"/>
</dbReference>
<dbReference type="InterPro" id="IPR029058">
    <property type="entry name" value="AB_hydrolase_fold"/>
</dbReference>
<dbReference type="PRINTS" id="PR00111">
    <property type="entry name" value="ABHYDROLASE"/>
</dbReference>
<dbReference type="Pfam" id="PF12697">
    <property type="entry name" value="Abhydrolase_6"/>
    <property type="match status" value="1"/>
</dbReference>
<name>A0A1J5SMJ8_9ZZZZ</name>
<dbReference type="GO" id="GO:0046503">
    <property type="term" value="P:glycerolipid catabolic process"/>
    <property type="evidence" value="ECO:0007669"/>
    <property type="project" value="TreeGrafter"/>
</dbReference>
<evidence type="ECO:0000259" key="1">
    <source>
        <dbReference type="Pfam" id="PF12697"/>
    </source>
</evidence>
<accession>A0A1J5SMJ8</accession>
<dbReference type="InterPro" id="IPR050471">
    <property type="entry name" value="AB_hydrolase"/>
</dbReference>
<feature type="domain" description="AB hydrolase-1" evidence="1">
    <location>
        <begin position="55"/>
        <end position="261"/>
    </location>
</feature>
<organism evidence="2">
    <name type="scientific">mine drainage metagenome</name>
    <dbReference type="NCBI Taxonomy" id="410659"/>
    <lineage>
        <taxon>unclassified sequences</taxon>
        <taxon>metagenomes</taxon>
        <taxon>ecological metagenomes</taxon>
    </lineage>
</organism>
<gene>
    <name evidence="2" type="primary">catD_1</name>
    <name evidence="2" type="ORF">GALL_126210</name>
</gene>
<proteinExistence type="predicted"/>
<dbReference type="GO" id="GO:0004806">
    <property type="term" value="F:triacylglycerol lipase activity"/>
    <property type="evidence" value="ECO:0007669"/>
    <property type="project" value="TreeGrafter"/>
</dbReference>
<dbReference type="Gene3D" id="3.40.50.1820">
    <property type="entry name" value="alpha/beta hydrolase"/>
    <property type="match status" value="1"/>
</dbReference>
<dbReference type="SUPFAM" id="SSF53474">
    <property type="entry name" value="alpha/beta-Hydrolases"/>
    <property type="match status" value="1"/>
</dbReference>
<dbReference type="PANTHER" id="PTHR43433:SF5">
    <property type="entry name" value="AB HYDROLASE-1 DOMAIN-CONTAINING PROTEIN"/>
    <property type="match status" value="1"/>
</dbReference>
<reference evidence="2" key="1">
    <citation type="submission" date="2016-10" db="EMBL/GenBank/DDBJ databases">
        <title>Sequence of Gallionella enrichment culture.</title>
        <authorList>
            <person name="Poehlein A."/>
            <person name="Muehling M."/>
            <person name="Daniel R."/>
        </authorList>
    </citation>
    <scope>NUCLEOTIDE SEQUENCE</scope>
</reference>
<sequence length="276" mass="29386">MLRPILAAFAAVLAIATARCAEPKVPYGNNPAAGHYAEVDGIRLYYEMYGVGAPLVVLHGNGGSIASMRYQIDFFRSHRWVIAVDSRGHGKSQMGTGPLTYSKMADDVAALLAQLHVGRADLLGWSDGGIVALLVAIRHPNVVRRLAISGANLSPEALSPGDVPSMKADLRKAEARLAVGDHSQRWDRVCQYLQLMINHPHITMAQLKTITAPTLVMAGEHDAIPAAHTRAIAAGLPHSVLHVFPGAGHAALQEVPDQFNAVVDGFFQASHPAPGT</sequence>
<protein>
    <submittedName>
        <fullName evidence="2">3-oxoadipate enol-lactonase 2</fullName>
        <ecNumber evidence="2">3.1.1.24</ecNumber>
    </submittedName>
</protein>
<evidence type="ECO:0000313" key="2">
    <source>
        <dbReference type="EMBL" id="OIR05309.1"/>
    </source>
</evidence>
<dbReference type="GO" id="GO:0047570">
    <property type="term" value="F:3-oxoadipate enol-lactonase activity"/>
    <property type="evidence" value="ECO:0007669"/>
    <property type="project" value="UniProtKB-EC"/>
</dbReference>
<dbReference type="PANTHER" id="PTHR43433">
    <property type="entry name" value="HYDROLASE, ALPHA/BETA FOLD FAMILY PROTEIN"/>
    <property type="match status" value="1"/>
</dbReference>
<keyword evidence="2" id="KW-0378">Hydrolase</keyword>
<dbReference type="InterPro" id="IPR000073">
    <property type="entry name" value="AB_hydrolase_1"/>
</dbReference>
<dbReference type="AlphaFoldDB" id="A0A1J5SMJ8"/>